<dbReference type="RefSeq" id="WP_141448939.1">
    <property type="nucleotide sequence ID" value="NZ_CP041217.1"/>
</dbReference>
<dbReference type="Proteomes" id="UP000316968">
    <property type="component" value="Chromosome"/>
</dbReference>
<evidence type="ECO:0000313" key="4">
    <source>
        <dbReference type="Proteomes" id="UP000316968"/>
    </source>
</evidence>
<keyword evidence="1" id="KW-0732">Signal</keyword>
<dbReference type="SUPFAM" id="SSF55383">
    <property type="entry name" value="Copper amine oxidase, domain N"/>
    <property type="match status" value="1"/>
</dbReference>
<dbReference type="AlphaFoldDB" id="A0A4Y6V1Q3"/>
<evidence type="ECO:0000259" key="2">
    <source>
        <dbReference type="Pfam" id="PF07833"/>
    </source>
</evidence>
<accession>A0A4Y6V1Q3</accession>
<proteinExistence type="predicted"/>
<feature type="chain" id="PRO_5021321920" description="Copper amine oxidase-like N-terminal domain-containing protein" evidence="1">
    <location>
        <begin position="24"/>
        <end position="191"/>
    </location>
</feature>
<keyword evidence="4" id="KW-1185">Reference proteome</keyword>
<organism evidence="3 4">
    <name type="scientific">Saccharibacillus brassicae</name>
    <dbReference type="NCBI Taxonomy" id="2583377"/>
    <lineage>
        <taxon>Bacteria</taxon>
        <taxon>Bacillati</taxon>
        <taxon>Bacillota</taxon>
        <taxon>Bacilli</taxon>
        <taxon>Bacillales</taxon>
        <taxon>Paenibacillaceae</taxon>
        <taxon>Saccharibacillus</taxon>
    </lineage>
</organism>
<dbReference type="InterPro" id="IPR036582">
    <property type="entry name" value="Mao_N_sf"/>
</dbReference>
<protein>
    <recommendedName>
        <fullName evidence="2">Copper amine oxidase-like N-terminal domain-containing protein</fullName>
    </recommendedName>
</protein>
<dbReference type="EMBL" id="CP041217">
    <property type="protein sequence ID" value="QDH22397.1"/>
    <property type="molecule type" value="Genomic_DNA"/>
</dbReference>
<dbReference type="Pfam" id="PF07833">
    <property type="entry name" value="Cu_amine_oxidN1"/>
    <property type="match status" value="1"/>
</dbReference>
<sequence length="191" mass="21346">MKKFVCVLALVIGLATMSSSAFAADLSLRTRADQVISMGEKTIVLHVGGGKAPKDIAIEGTEYTSKFVPLREVFGYTSSTIKWDGKSKIATVANNGKKLLLNFFANPVIPKAGEVVAPRTWIKMQNGQTMIDLYVLTYILHRYGNVNIDGEIYKDIEREEWNKKLDFLGIQYSEWVPELKAGKMHIYVTLP</sequence>
<dbReference type="Gene3D" id="3.30.457.10">
    <property type="entry name" value="Copper amine oxidase-like, N-terminal domain"/>
    <property type="match status" value="1"/>
</dbReference>
<dbReference type="OrthoDB" id="2678523at2"/>
<gene>
    <name evidence="3" type="ORF">FFV09_17060</name>
</gene>
<dbReference type="KEGG" id="saca:FFV09_17060"/>
<feature type="domain" description="Copper amine oxidase-like N-terminal" evidence="2">
    <location>
        <begin position="67"/>
        <end position="140"/>
    </location>
</feature>
<evidence type="ECO:0000256" key="1">
    <source>
        <dbReference type="SAM" id="SignalP"/>
    </source>
</evidence>
<feature type="signal peptide" evidence="1">
    <location>
        <begin position="1"/>
        <end position="23"/>
    </location>
</feature>
<name>A0A4Y6V1Q3_SACBS</name>
<reference evidence="3 4" key="1">
    <citation type="submission" date="2019-06" db="EMBL/GenBank/DDBJ databases">
        <title>Saccharibacillus brassicae sp. nov., an endophytic bacterium isolated from Chinese cabbage seeds (Brassica pekinensis).</title>
        <authorList>
            <person name="Jiang L."/>
            <person name="Lee J."/>
            <person name="Kim S.W."/>
        </authorList>
    </citation>
    <scope>NUCLEOTIDE SEQUENCE [LARGE SCALE GENOMIC DNA]</scope>
    <source>
        <strain evidence="4">KCTC 43072 / ATSA2</strain>
    </source>
</reference>
<evidence type="ECO:0000313" key="3">
    <source>
        <dbReference type="EMBL" id="QDH22397.1"/>
    </source>
</evidence>
<dbReference type="InterPro" id="IPR012854">
    <property type="entry name" value="Cu_amine_oxidase-like_N"/>
</dbReference>